<dbReference type="EMBL" id="JALKFT010000003">
    <property type="protein sequence ID" value="MCK9875185.1"/>
    <property type="molecule type" value="Genomic_DNA"/>
</dbReference>
<dbReference type="Pfam" id="PF08241">
    <property type="entry name" value="Methyltransf_11"/>
    <property type="match status" value="1"/>
</dbReference>
<dbReference type="SUPFAM" id="SSF53335">
    <property type="entry name" value="S-adenosyl-L-methionine-dependent methyltransferases"/>
    <property type="match status" value="1"/>
</dbReference>
<protein>
    <submittedName>
        <fullName evidence="3">Methyltransferase domain-containing protein</fullName>
    </submittedName>
</protein>
<keyword evidence="4" id="KW-1185">Reference proteome</keyword>
<dbReference type="InterPro" id="IPR029063">
    <property type="entry name" value="SAM-dependent_MTases_sf"/>
</dbReference>
<reference evidence="3 4" key="1">
    <citation type="submission" date="2022-04" db="EMBL/GenBank/DDBJ databases">
        <title>Genome diversity in the genus Frankia.</title>
        <authorList>
            <person name="Carlos-Shanley C."/>
            <person name="Hahn D."/>
        </authorList>
    </citation>
    <scope>NUCLEOTIDE SEQUENCE [LARGE SCALE GENOMIC DNA]</scope>
    <source>
        <strain evidence="3 4">Ag45/Mut15</strain>
    </source>
</reference>
<feature type="domain" description="Methyltransferase type 11" evidence="2">
    <location>
        <begin position="82"/>
        <end position="180"/>
    </location>
</feature>
<name>A0ABT0JUV5_9ACTN</name>
<evidence type="ECO:0000256" key="1">
    <source>
        <dbReference type="SAM" id="MobiDB-lite"/>
    </source>
</evidence>
<keyword evidence="3" id="KW-0489">Methyltransferase</keyword>
<dbReference type="Gene3D" id="3.40.50.150">
    <property type="entry name" value="Vaccinia Virus protein VP39"/>
    <property type="match status" value="1"/>
</dbReference>
<dbReference type="GO" id="GO:0032259">
    <property type="term" value="P:methylation"/>
    <property type="evidence" value="ECO:0007669"/>
    <property type="project" value="UniProtKB-KW"/>
</dbReference>
<organism evidence="3 4">
    <name type="scientific">Frankia umida</name>
    <dbReference type="NCBI Taxonomy" id="573489"/>
    <lineage>
        <taxon>Bacteria</taxon>
        <taxon>Bacillati</taxon>
        <taxon>Actinomycetota</taxon>
        <taxon>Actinomycetes</taxon>
        <taxon>Frankiales</taxon>
        <taxon>Frankiaceae</taxon>
        <taxon>Frankia</taxon>
    </lineage>
</organism>
<dbReference type="RefSeq" id="WP_248811131.1">
    <property type="nucleotide sequence ID" value="NZ_JALKFT010000003.1"/>
</dbReference>
<evidence type="ECO:0000313" key="3">
    <source>
        <dbReference type="EMBL" id="MCK9875185.1"/>
    </source>
</evidence>
<proteinExistence type="predicted"/>
<comment type="caution">
    <text evidence="3">The sequence shown here is derived from an EMBL/GenBank/DDBJ whole genome shotgun (WGS) entry which is preliminary data.</text>
</comment>
<evidence type="ECO:0000259" key="2">
    <source>
        <dbReference type="Pfam" id="PF08241"/>
    </source>
</evidence>
<feature type="region of interest" description="Disordered" evidence="1">
    <location>
        <begin position="1"/>
        <end position="28"/>
    </location>
</feature>
<gene>
    <name evidence="3" type="ORF">MXD59_05210</name>
</gene>
<dbReference type="Proteomes" id="UP001201873">
    <property type="component" value="Unassembled WGS sequence"/>
</dbReference>
<accession>A0ABT0JUV5</accession>
<dbReference type="InterPro" id="IPR013216">
    <property type="entry name" value="Methyltransf_11"/>
</dbReference>
<dbReference type="CDD" id="cd02440">
    <property type="entry name" value="AdoMet_MTases"/>
    <property type="match status" value="1"/>
</dbReference>
<sequence>MQPSSASNLSTPVLEHSVPPSRPSASDGEARVLAVVDGPGAADYTDTADYVAHTATLRGIVRQRLVTRALVEHLPPAPARLLDIGGGNGVQALEFARRGYHVTVCEPDPHMLAAARRGLANAPESVRRRVELVEGDGRDAVHLVGTGWDATFCHGVIMFVPEPAPLLNVLVELTRPGGIVSVVGKNGPALALRAGLQGRWQDTTALLGDPWPAVTARAATGAGAAGAAGPDRQPAMRVPPGDDPANVAGILTAAGTRSLAWYGIRTFTDHLGDVPPGPDVDAVVDAEWVAGAQDPYRGIARLVHHIHRRIG</sequence>
<keyword evidence="3" id="KW-0808">Transferase</keyword>
<feature type="compositionally biased region" description="Polar residues" evidence="1">
    <location>
        <begin position="1"/>
        <end position="11"/>
    </location>
</feature>
<dbReference type="GO" id="GO:0008168">
    <property type="term" value="F:methyltransferase activity"/>
    <property type="evidence" value="ECO:0007669"/>
    <property type="project" value="UniProtKB-KW"/>
</dbReference>
<evidence type="ECO:0000313" key="4">
    <source>
        <dbReference type="Proteomes" id="UP001201873"/>
    </source>
</evidence>